<reference evidence="1" key="2">
    <citation type="submission" date="2023-04" db="EMBL/GenBank/DDBJ databases">
        <authorList>
            <person name="Bruccoleri R.E."/>
            <person name="Oakeley E.J."/>
            <person name="Faust A.-M."/>
            <person name="Dessus-Babus S."/>
            <person name="Altorfer M."/>
            <person name="Burckhardt D."/>
            <person name="Oertli M."/>
            <person name="Naumann U."/>
            <person name="Petersen F."/>
            <person name="Wong J."/>
        </authorList>
    </citation>
    <scope>NUCLEOTIDE SEQUENCE</scope>
    <source>
        <strain evidence="1">GSM-AAB239-AS_SAM_17_03QT</strain>
        <tissue evidence="1">Leaf</tissue>
    </source>
</reference>
<dbReference type="Proteomes" id="UP001140949">
    <property type="component" value="Unassembled WGS sequence"/>
</dbReference>
<name>A0AAX6DMP3_IRIPA</name>
<comment type="caution">
    <text evidence="1">The sequence shown here is derived from an EMBL/GenBank/DDBJ whole genome shotgun (WGS) entry which is preliminary data.</text>
</comment>
<keyword evidence="1" id="KW-0418">Kinase</keyword>
<accession>A0AAX6DMP3</accession>
<keyword evidence="1" id="KW-0675">Receptor</keyword>
<sequence length="33" mass="3424">MDSVVGFMVVAADEVGCSRAVMMAGCRWVSTTG</sequence>
<dbReference type="EMBL" id="JANAVB010043220">
    <property type="protein sequence ID" value="KAJ6792985.1"/>
    <property type="molecule type" value="Genomic_DNA"/>
</dbReference>
<keyword evidence="1" id="KW-0808">Transferase</keyword>
<evidence type="ECO:0000313" key="1">
    <source>
        <dbReference type="EMBL" id="KAJ6792985.1"/>
    </source>
</evidence>
<dbReference type="AlphaFoldDB" id="A0AAX6DMP3"/>
<organism evidence="1 2">
    <name type="scientific">Iris pallida</name>
    <name type="common">Sweet iris</name>
    <dbReference type="NCBI Taxonomy" id="29817"/>
    <lineage>
        <taxon>Eukaryota</taxon>
        <taxon>Viridiplantae</taxon>
        <taxon>Streptophyta</taxon>
        <taxon>Embryophyta</taxon>
        <taxon>Tracheophyta</taxon>
        <taxon>Spermatophyta</taxon>
        <taxon>Magnoliopsida</taxon>
        <taxon>Liliopsida</taxon>
        <taxon>Asparagales</taxon>
        <taxon>Iridaceae</taxon>
        <taxon>Iridoideae</taxon>
        <taxon>Irideae</taxon>
        <taxon>Iris</taxon>
    </lineage>
</organism>
<protein>
    <submittedName>
        <fullName evidence="1">Proline-rich receptor-like protein kinase PERK2</fullName>
    </submittedName>
</protein>
<dbReference type="GO" id="GO:0016301">
    <property type="term" value="F:kinase activity"/>
    <property type="evidence" value="ECO:0007669"/>
    <property type="project" value="UniProtKB-KW"/>
</dbReference>
<proteinExistence type="predicted"/>
<gene>
    <name evidence="1" type="ORF">M6B38_112200</name>
</gene>
<evidence type="ECO:0000313" key="2">
    <source>
        <dbReference type="Proteomes" id="UP001140949"/>
    </source>
</evidence>
<reference evidence="1" key="1">
    <citation type="journal article" date="2023" name="GigaByte">
        <title>Genome assembly of the bearded iris, Iris pallida Lam.</title>
        <authorList>
            <person name="Bruccoleri R.E."/>
            <person name="Oakeley E.J."/>
            <person name="Faust A.M.E."/>
            <person name="Altorfer M."/>
            <person name="Dessus-Babus S."/>
            <person name="Burckhardt D."/>
            <person name="Oertli M."/>
            <person name="Naumann U."/>
            <person name="Petersen F."/>
            <person name="Wong J."/>
        </authorList>
    </citation>
    <scope>NUCLEOTIDE SEQUENCE</scope>
    <source>
        <strain evidence="1">GSM-AAB239-AS_SAM_17_03QT</strain>
    </source>
</reference>
<keyword evidence="2" id="KW-1185">Reference proteome</keyword>